<dbReference type="GO" id="GO:0005739">
    <property type="term" value="C:mitochondrion"/>
    <property type="evidence" value="ECO:0007669"/>
    <property type="project" value="TreeGrafter"/>
</dbReference>
<evidence type="ECO:0000256" key="2">
    <source>
        <dbReference type="ARBA" id="ARBA00022946"/>
    </source>
</evidence>
<evidence type="ECO:0000313" key="4">
    <source>
        <dbReference type="Proteomes" id="UP000015104"/>
    </source>
</evidence>
<name>T1KDG9_TETUR</name>
<dbReference type="InterPro" id="IPR038538">
    <property type="entry name" value="MTERF_sf"/>
</dbReference>
<dbReference type="PANTHER" id="PTHR13068">
    <property type="entry name" value="CGI-12 PROTEIN-RELATED"/>
    <property type="match status" value="1"/>
</dbReference>
<dbReference type="GO" id="GO:0006390">
    <property type="term" value="P:mitochondrial transcription"/>
    <property type="evidence" value="ECO:0007669"/>
    <property type="project" value="TreeGrafter"/>
</dbReference>
<dbReference type="OMA" id="NPFWLMF"/>
<protein>
    <submittedName>
        <fullName evidence="3">Uncharacterized protein</fullName>
    </submittedName>
</protein>
<dbReference type="Gene3D" id="1.25.70.10">
    <property type="entry name" value="Transcription termination factor 3, mitochondrial"/>
    <property type="match status" value="1"/>
</dbReference>
<reference evidence="4" key="1">
    <citation type="submission" date="2011-08" db="EMBL/GenBank/DDBJ databases">
        <authorList>
            <person name="Rombauts S."/>
        </authorList>
    </citation>
    <scope>NUCLEOTIDE SEQUENCE</scope>
    <source>
        <strain evidence="4">London</strain>
    </source>
</reference>
<evidence type="ECO:0000313" key="3">
    <source>
        <dbReference type="EnsemblMetazoa" id="tetur09g02890.1"/>
    </source>
</evidence>
<keyword evidence="4" id="KW-1185">Reference proteome</keyword>
<dbReference type="InterPro" id="IPR003690">
    <property type="entry name" value="MTERF"/>
</dbReference>
<dbReference type="GO" id="GO:0061668">
    <property type="term" value="P:mitochondrial ribosome assembly"/>
    <property type="evidence" value="ECO:0007669"/>
    <property type="project" value="TreeGrafter"/>
</dbReference>
<dbReference type="HOGENOM" id="CLU_042536_1_0_1"/>
<evidence type="ECO:0000256" key="1">
    <source>
        <dbReference type="ARBA" id="ARBA00007692"/>
    </source>
</evidence>
<dbReference type="KEGG" id="tut:107363301"/>
<comment type="similarity">
    <text evidence="1">Belongs to the mTERF family.</text>
</comment>
<reference evidence="3" key="2">
    <citation type="submission" date="2015-06" db="UniProtKB">
        <authorList>
            <consortium name="EnsemblMetazoa"/>
        </authorList>
    </citation>
    <scope>IDENTIFICATION</scope>
</reference>
<dbReference type="GO" id="GO:0003676">
    <property type="term" value="F:nucleic acid binding"/>
    <property type="evidence" value="ECO:0007669"/>
    <property type="project" value="InterPro"/>
</dbReference>
<organism evidence="3 4">
    <name type="scientific">Tetranychus urticae</name>
    <name type="common">Two-spotted spider mite</name>
    <dbReference type="NCBI Taxonomy" id="32264"/>
    <lineage>
        <taxon>Eukaryota</taxon>
        <taxon>Metazoa</taxon>
        <taxon>Ecdysozoa</taxon>
        <taxon>Arthropoda</taxon>
        <taxon>Chelicerata</taxon>
        <taxon>Arachnida</taxon>
        <taxon>Acari</taxon>
        <taxon>Acariformes</taxon>
        <taxon>Trombidiformes</taxon>
        <taxon>Prostigmata</taxon>
        <taxon>Eleutherengona</taxon>
        <taxon>Raphignathae</taxon>
        <taxon>Tetranychoidea</taxon>
        <taxon>Tetranychidae</taxon>
        <taxon>Tetranychus</taxon>
    </lineage>
</organism>
<dbReference type="SMART" id="SM00733">
    <property type="entry name" value="Mterf"/>
    <property type="match status" value="6"/>
</dbReference>
<dbReference type="eggNOG" id="KOG1267">
    <property type="taxonomic scope" value="Eukaryota"/>
</dbReference>
<dbReference type="Proteomes" id="UP000015104">
    <property type="component" value="Unassembled WGS sequence"/>
</dbReference>
<dbReference type="STRING" id="32264.T1KDG9"/>
<proteinExistence type="inferred from homology"/>
<dbReference type="EnsemblMetazoa" id="tetur09g02890.1">
    <property type="protein sequence ID" value="tetur09g02890.1"/>
    <property type="gene ID" value="tetur09g02890"/>
</dbReference>
<dbReference type="OrthoDB" id="637682at2759"/>
<dbReference type="EMBL" id="CAEY01002016">
    <property type="status" value="NOT_ANNOTATED_CDS"/>
    <property type="molecule type" value="Genomic_DNA"/>
</dbReference>
<dbReference type="Pfam" id="PF02536">
    <property type="entry name" value="mTERF"/>
    <property type="match status" value="1"/>
</dbReference>
<dbReference type="PANTHER" id="PTHR13068:SF112">
    <property type="entry name" value="TRANSCRIPTION TERMINATION FACTOR 3, MITOCHONDRIAL"/>
    <property type="match status" value="1"/>
</dbReference>
<sequence length="367" mass="42586">MIGRCLRLNGFKEIVKNVSNQSFCSSLAVIKNNELSNVETSQLEKQKIIEELISKNTDEYLVYDKRLDANLAPFSDKVDLEYLDDLMPPLNATFNLAHYINRMPTLQRLVDLGVNLYVLEQDREIAQYLIRLDFNRDIKQHLLYLKSLGIEDDALGTWITCNPLIFRESIENLNIRLEYLKSKKFTQEMIQMILIRYPPFLSFTVKRVDTALGFLQREFRLTGNDVRQIISHHPKVIHFTHLRYKAISFALKEVMGFSGDQIRKIIVGAPSCIYRDCPHLEKTFDLLHERNGYSRELIVNSPYCLTAQLSMLVARINYLKLLNLFQPDPKKPCFTALDDLCVVSLPVFIEKCAKTSVLDFIKYTKSC</sequence>
<keyword evidence="2" id="KW-0809">Transit peptide</keyword>
<dbReference type="AlphaFoldDB" id="T1KDG9"/>
<accession>T1KDG9</accession>
<gene>
    <name evidence="3" type="primary">107363301</name>
</gene>